<keyword evidence="5" id="KW-0805">Transcription regulation</keyword>
<keyword evidence="12" id="KW-1185">Reference proteome</keyword>
<protein>
    <submittedName>
        <fullName evidence="11">Response regulator transcription factor</fullName>
    </submittedName>
</protein>
<evidence type="ECO:0000313" key="11">
    <source>
        <dbReference type="EMBL" id="MBB6690913.1"/>
    </source>
</evidence>
<feature type="domain" description="Response regulatory" evidence="10">
    <location>
        <begin position="5"/>
        <end position="123"/>
    </location>
</feature>
<evidence type="ECO:0000259" key="9">
    <source>
        <dbReference type="PROSITE" id="PS01124"/>
    </source>
</evidence>
<dbReference type="PROSITE" id="PS50110">
    <property type="entry name" value="RESPONSE_REGULATORY"/>
    <property type="match status" value="1"/>
</dbReference>
<evidence type="ECO:0000256" key="7">
    <source>
        <dbReference type="ARBA" id="ARBA00023163"/>
    </source>
</evidence>
<dbReference type="AlphaFoldDB" id="A0A841TXP4"/>
<evidence type="ECO:0000256" key="3">
    <source>
        <dbReference type="ARBA" id="ARBA00022553"/>
    </source>
</evidence>
<keyword evidence="3 8" id="KW-0597">Phosphoprotein</keyword>
<dbReference type="InterPro" id="IPR018062">
    <property type="entry name" value="HTH_AraC-typ_CS"/>
</dbReference>
<evidence type="ECO:0000256" key="2">
    <source>
        <dbReference type="ARBA" id="ARBA00022490"/>
    </source>
</evidence>
<dbReference type="InterPro" id="IPR020449">
    <property type="entry name" value="Tscrpt_reg_AraC-type_HTH"/>
</dbReference>
<keyword evidence="6" id="KW-0238">DNA-binding</keyword>
<feature type="modified residue" description="4-aspartylphosphate" evidence="8">
    <location>
        <position position="57"/>
    </location>
</feature>
<dbReference type="SMART" id="SM00342">
    <property type="entry name" value="HTH_ARAC"/>
    <property type="match status" value="1"/>
</dbReference>
<dbReference type="InterPro" id="IPR051552">
    <property type="entry name" value="HptR"/>
</dbReference>
<dbReference type="GO" id="GO:0005737">
    <property type="term" value="C:cytoplasm"/>
    <property type="evidence" value="ECO:0007669"/>
    <property type="project" value="UniProtKB-SubCell"/>
</dbReference>
<dbReference type="PANTHER" id="PTHR42713:SF3">
    <property type="entry name" value="TRANSCRIPTIONAL REGULATORY PROTEIN HPTR"/>
    <property type="match status" value="1"/>
</dbReference>
<dbReference type="PROSITE" id="PS00041">
    <property type="entry name" value="HTH_ARAC_FAMILY_1"/>
    <property type="match status" value="1"/>
</dbReference>
<dbReference type="SUPFAM" id="SSF46689">
    <property type="entry name" value="Homeodomain-like"/>
    <property type="match status" value="2"/>
</dbReference>
<evidence type="ECO:0000256" key="5">
    <source>
        <dbReference type="ARBA" id="ARBA00023015"/>
    </source>
</evidence>
<dbReference type="GO" id="GO:0003700">
    <property type="term" value="F:DNA-binding transcription factor activity"/>
    <property type="evidence" value="ECO:0007669"/>
    <property type="project" value="InterPro"/>
</dbReference>
<dbReference type="PRINTS" id="PR00032">
    <property type="entry name" value="HTHARAC"/>
</dbReference>
<dbReference type="Gene3D" id="1.10.10.60">
    <property type="entry name" value="Homeodomain-like"/>
    <property type="match status" value="2"/>
</dbReference>
<dbReference type="Proteomes" id="UP000553776">
    <property type="component" value="Unassembled WGS sequence"/>
</dbReference>
<dbReference type="InterPro" id="IPR011006">
    <property type="entry name" value="CheY-like_superfamily"/>
</dbReference>
<dbReference type="RefSeq" id="WP_185134904.1">
    <property type="nucleotide sequence ID" value="NZ_JACJVR010000019.1"/>
</dbReference>
<dbReference type="InterPro" id="IPR041522">
    <property type="entry name" value="CdaR_GGDEF"/>
</dbReference>
<feature type="domain" description="HTH araC/xylS-type" evidence="9">
    <location>
        <begin position="428"/>
        <end position="526"/>
    </location>
</feature>
<comment type="subcellular location">
    <subcellularLocation>
        <location evidence="1">Cytoplasm</location>
    </subcellularLocation>
</comment>
<comment type="caution">
    <text evidence="11">The sequence shown here is derived from an EMBL/GenBank/DDBJ whole genome shotgun (WGS) entry which is preliminary data.</text>
</comment>
<evidence type="ECO:0000256" key="4">
    <source>
        <dbReference type="ARBA" id="ARBA00023012"/>
    </source>
</evidence>
<keyword evidence="4" id="KW-0902">Two-component regulatory system</keyword>
<dbReference type="Pfam" id="PF17853">
    <property type="entry name" value="GGDEF_2"/>
    <property type="match status" value="1"/>
</dbReference>
<evidence type="ECO:0000256" key="8">
    <source>
        <dbReference type="PROSITE-ProRule" id="PRU00169"/>
    </source>
</evidence>
<evidence type="ECO:0000256" key="1">
    <source>
        <dbReference type="ARBA" id="ARBA00004496"/>
    </source>
</evidence>
<keyword evidence="2" id="KW-0963">Cytoplasm</keyword>
<proteinExistence type="predicted"/>
<dbReference type="GO" id="GO:0043565">
    <property type="term" value="F:sequence-specific DNA binding"/>
    <property type="evidence" value="ECO:0007669"/>
    <property type="project" value="InterPro"/>
</dbReference>
<dbReference type="PANTHER" id="PTHR42713">
    <property type="entry name" value="HISTIDINE KINASE-RELATED"/>
    <property type="match status" value="1"/>
</dbReference>
<gene>
    <name evidence="11" type="ORF">H7B90_05795</name>
</gene>
<dbReference type="PROSITE" id="PS01124">
    <property type="entry name" value="HTH_ARAC_FAMILY_2"/>
    <property type="match status" value="1"/>
</dbReference>
<dbReference type="Pfam" id="PF00072">
    <property type="entry name" value="Response_reg"/>
    <property type="match status" value="1"/>
</dbReference>
<accession>A0A841TXP4</accession>
<dbReference type="GO" id="GO:0000160">
    <property type="term" value="P:phosphorelay signal transduction system"/>
    <property type="evidence" value="ECO:0007669"/>
    <property type="project" value="UniProtKB-KW"/>
</dbReference>
<dbReference type="InterPro" id="IPR018060">
    <property type="entry name" value="HTH_AraC"/>
</dbReference>
<dbReference type="CDD" id="cd17536">
    <property type="entry name" value="REC_YesN-like"/>
    <property type="match status" value="1"/>
</dbReference>
<dbReference type="SMART" id="SM00448">
    <property type="entry name" value="REC"/>
    <property type="match status" value="1"/>
</dbReference>
<dbReference type="Gene3D" id="3.40.50.2300">
    <property type="match status" value="1"/>
</dbReference>
<dbReference type="Pfam" id="PF12833">
    <property type="entry name" value="HTH_18"/>
    <property type="match status" value="1"/>
</dbReference>
<dbReference type="EMBL" id="JACJVR010000019">
    <property type="protein sequence ID" value="MBB6690913.1"/>
    <property type="molecule type" value="Genomic_DNA"/>
</dbReference>
<dbReference type="SUPFAM" id="SSF52172">
    <property type="entry name" value="CheY-like"/>
    <property type="match status" value="1"/>
</dbReference>
<name>A0A841TXP4_9BACL</name>
<sequence length="536" mass="61402">MERLRAILVDDENFTRMGLLKLIDWEGCGFRVVGEADNGEDALEEIRRTSPDLVVTDIRMPVMDGLELIRRTAEKDGPQPAFIIVSGYDDFKYAQQAVRYGVHDFILKPIDEVEFAATLRKLSDRLAREKEERRRAESGLTGAAIEALILGESDDISEAEWRRKLSLAPGEGVRYALAELNDRHSWREPDVRTPTLAKFKERIREALRALPGSEEEERPFWLHEHRNRIGILITDRMLRPFGGDEGRFGAELRRAMGELGDDTWLYVGSPVAQPTELRLSYETARQALQYKFAIEGGPVLVFGHLRGIELLHTAVDAELIGRIVEQIEEQGPDRIEDAVDRLFRYIREHRFAPEAVKMCVQQCAIALIRTIRNMEGDENGLESLKPIVGWYDLHLTPGELRRLLTNFARESAALIEKLRGEQAMGGIQKIKAYIDAHYRENINLKSIATRFYLNPAYLGQLFKKTFGVYFNDYLLLLRIQEAKKLLRQTDLRIYEVAERVGFGSADYFVTQFEKQEGMTPTEYRGRLTRQGRGAEA</sequence>
<dbReference type="InterPro" id="IPR001789">
    <property type="entry name" value="Sig_transdc_resp-reg_receiver"/>
</dbReference>
<organism evidence="11 12">
    <name type="scientific">Cohnella xylanilytica</name>
    <dbReference type="NCBI Taxonomy" id="557555"/>
    <lineage>
        <taxon>Bacteria</taxon>
        <taxon>Bacillati</taxon>
        <taxon>Bacillota</taxon>
        <taxon>Bacilli</taxon>
        <taxon>Bacillales</taxon>
        <taxon>Paenibacillaceae</taxon>
        <taxon>Cohnella</taxon>
    </lineage>
</organism>
<evidence type="ECO:0000256" key="6">
    <source>
        <dbReference type="ARBA" id="ARBA00023125"/>
    </source>
</evidence>
<evidence type="ECO:0000259" key="10">
    <source>
        <dbReference type="PROSITE" id="PS50110"/>
    </source>
</evidence>
<dbReference type="InterPro" id="IPR009057">
    <property type="entry name" value="Homeodomain-like_sf"/>
</dbReference>
<reference evidence="11 12" key="1">
    <citation type="submission" date="2020-08" db="EMBL/GenBank/DDBJ databases">
        <title>Cohnella phylogeny.</title>
        <authorList>
            <person name="Dunlap C."/>
        </authorList>
    </citation>
    <scope>NUCLEOTIDE SEQUENCE [LARGE SCALE GENOMIC DNA]</scope>
    <source>
        <strain evidence="11 12">DSM 25239</strain>
    </source>
</reference>
<evidence type="ECO:0000313" key="12">
    <source>
        <dbReference type="Proteomes" id="UP000553776"/>
    </source>
</evidence>
<keyword evidence="7" id="KW-0804">Transcription</keyword>